<accession>A0AB34IUW3</accession>
<feature type="compositionally biased region" description="Polar residues" evidence="1">
    <location>
        <begin position="253"/>
        <end position="263"/>
    </location>
</feature>
<dbReference type="EMBL" id="JBGBPQ010000018">
    <property type="protein sequence ID" value="KAL1506937.1"/>
    <property type="molecule type" value="Genomic_DNA"/>
</dbReference>
<evidence type="ECO:0000313" key="3">
    <source>
        <dbReference type="Proteomes" id="UP001515480"/>
    </source>
</evidence>
<dbReference type="PANTHER" id="PTHR40429">
    <property type="entry name" value="FLAGELLAR ASSOCIATED PROTEIN"/>
    <property type="match status" value="1"/>
</dbReference>
<sequence>MNNSGVRLRGAHVPDAGRGERPSEQRRQQVQKVEREFRDERRSPAWAPTTPMSTPVINPNWVELPGPGTYNPPNDERGHCLLGDAPSYTMGARNACFKPDVASPGPVYSPRFLTPRSQGSIGDAPLYSFGGSERFPPEAQKAPGPGHYAQECTYKGGTMLGDAPAYGFGSSAQRECSSPNGRGKRFISHEHALKSNYGDHSPGPLVYNIQDSFGCQCSGSGQLNSPRYSMRSRVSNYTPGASPAKQAQPGPGSYSQTAGFGNQVASGRSTAPTYAFGTSQRYRPEFEPKKILYMGKAYERQSLGIHSPGPSTYGALKTFGPGSNVGRIRTTPSYSFGVESRF</sequence>
<feature type="region of interest" description="Disordered" evidence="1">
    <location>
        <begin position="234"/>
        <end position="263"/>
    </location>
</feature>
<organism evidence="2 3">
    <name type="scientific">Prymnesium parvum</name>
    <name type="common">Toxic golden alga</name>
    <dbReference type="NCBI Taxonomy" id="97485"/>
    <lineage>
        <taxon>Eukaryota</taxon>
        <taxon>Haptista</taxon>
        <taxon>Haptophyta</taxon>
        <taxon>Prymnesiophyceae</taxon>
        <taxon>Prymnesiales</taxon>
        <taxon>Prymnesiaceae</taxon>
        <taxon>Prymnesium</taxon>
    </lineage>
</organism>
<dbReference type="Pfam" id="PF07004">
    <property type="entry name" value="SHIPPO-rpt"/>
    <property type="match status" value="4"/>
</dbReference>
<dbReference type="Proteomes" id="UP001515480">
    <property type="component" value="Unassembled WGS sequence"/>
</dbReference>
<evidence type="ECO:0000313" key="2">
    <source>
        <dbReference type="EMBL" id="KAL1506937.1"/>
    </source>
</evidence>
<dbReference type="PANTHER" id="PTHR40429:SF1">
    <property type="entry name" value="FLAGELLAR ASSOCIATED PROTEIN"/>
    <property type="match status" value="1"/>
</dbReference>
<comment type="caution">
    <text evidence="2">The sequence shown here is derived from an EMBL/GenBank/DDBJ whole genome shotgun (WGS) entry which is preliminary data.</text>
</comment>
<feature type="region of interest" description="Disordered" evidence="1">
    <location>
        <begin position="1"/>
        <end position="59"/>
    </location>
</feature>
<reference evidence="2 3" key="1">
    <citation type="journal article" date="2024" name="Science">
        <title>Giant polyketide synthase enzymes in the biosynthesis of giant marine polyether toxins.</title>
        <authorList>
            <person name="Fallon T.R."/>
            <person name="Shende V.V."/>
            <person name="Wierzbicki I.H."/>
            <person name="Pendleton A.L."/>
            <person name="Watervoot N.F."/>
            <person name="Auber R.P."/>
            <person name="Gonzalez D.J."/>
            <person name="Wisecaver J.H."/>
            <person name="Moore B.S."/>
        </authorList>
    </citation>
    <scope>NUCLEOTIDE SEQUENCE [LARGE SCALE GENOMIC DNA]</scope>
    <source>
        <strain evidence="2 3">12B1</strain>
    </source>
</reference>
<keyword evidence="3" id="KW-1185">Reference proteome</keyword>
<feature type="compositionally biased region" description="Basic and acidic residues" evidence="1">
    <location>
        <begin position="15"/>
        <end position="43"/>
    </location>
</feature>
<protein>
    <submittedName>
        <fullName evidence="2">Uncharacterized protein</fullName>
    </submittedName>
</protein>
<evidence type="ECO:0000256" key="1">
    <source>
        <dbReference type="SAM" id="MobiDB-lite"/>
    </source>
</evidence>
<dbReference type="InterPro" id="IPR010736">
    <property type="entry name" value="SHIPPO-rpt"/>
</dbReference>
<gene>
    <name evidence="2" type="ORF">AB1Y20_007801</name>
</gene>
<dbReference type="AlphaFoldDB" id="A0AB34IUW3"/>
<name>A0AB34IUW3_PRYPA</name>
<proteinExistence type="predicted"/>